<dbReference type="GO" id="GO:0000993">
    <property type="term" value="F:RNA polymerase II complex binding"/>
    <property type="evidence" value="ECO:0007669"/>
    <property type="project" value="TreeGrafter"/>
</dbReference>
<dbReference type="InterPro" id="IPR031336">
    <property type="entry name" value="CDC73_C"/>
</dbReference>
<evidence type="ECO:0000313" key="8">
    <source>
        <dbReference type="EMBL" id="KAF0720344.1"/>
    </source>
</evidence>
<evidence type="ECO:0000313" key="11">
    <source>
        <dbReference type="Proteomes" id="UP000265427"/>
    </source>
</evidence>
<gene>
    <name evidence="8" type="ORF">AaE_010334</name>
    <name evidence="10" type="ORF">DYB34_013730</name>
    <name evidence="9" type="ORF">DYB36_010333</name>
</gene>
<dbReference type="InterPro" id="IPR038103">
    <property type="entry name" value="CDC73_C_sf"/>
</dbReference>
<evidence type="ECO:0000313" key="10">
    <source>
        <dbReference type="EMBL" id="RHY74610.1"/>
    </source>
</evidence>
<dbReference type="InterPro" id="IPR032041">
    <property type="entry name" value="Cdc73_N"/>
</dbReference>
<evidence type="ECO:0000313" key="13">
    <source>
        <dbReference type="Proteomes" id="UP000469452"/>
    </source>
</evidence>
<feature type="non-terminal residue" evidence="9">
    <location>
        <position position="1"/>
    </location>
</feature>
<evidence type="ECO:0000256" key="5">
    <source>
        <dbReference type="SAM" id="MobiDB-lite"/>
    </source>
</evidence>
<evidence type="ECO:0000313" key="12">
    <source>
        <dbReference type="Proteomes" id="UP000283543"/>
    </source>
</evidence>
<reference evidence="11 12" key="1">
    <citation type="submission" date="2018-08" db="EMBL/GenBank/DDBJ databases">
        <title>Aphanomyces genome sequencing and annotation.</title>
        <authorList>
            <person name="Minardi D."/>
            <person name="Oidtmann B."/>
            <person name="Van Der Giezen M."/>
            <person name="Studholme D.J."/>
        </authorList>
    </citation>
    <scope>NUCLEOTIDE SEQUENCE [LARGE SCALE GENOMIC DNA]</scope>
    <source>
        <strain evidence="9 11">Kv</strain>
        <strain evidence="10 12">Si</strain>
    </source>
</reference>
<feature type="domain" description="Paf1 complex subunit Cdc73 N-terminal" evidence="7">
    <location>
        <begin position="14"/>
        <end position="163"/>
    </location>
</feature>
<evidence type="ECO:0000259" key="7">
    <source>
        <dbReference type="Pfam" id="PF16050"/>
    </source>
</evidence>
<dbReference type="GO" id="GO:0006368">
    <property type="term" value="P:transcription elongation by RNA polymerase II"/>
    <property type="evidence" value="ECO:0007669"/>
    <property type="project" value="InterPro"/>
</dbReference>
<organism evidence="9 11">
    <name type="scientific">Aphanomyces astaci</name>
    <name type="common">Crayfish plague agent</name>
    <dbReference type="NCBI Taxonomy" id="112090"/>
    <lineage>
        <taxon>Eukaryota</taxon>
        <taxon>Sar</taxon>
        <taxon>Stramenopiles</taxon>
        <taxon>Oomycota</taxon>
        <taxon>Saprolegniomycetes</taxon>
        <taxon>Saprolegniales</taxon>
        <taxon>Verrucalvaceae</taxon>
        <taxon>Aphanomyces</taxon>
    </lineage>
</organism>
<dbReference type="Pfam" id="PF05179">
    <property type="entry name" value="CDC73_C"/>
    <property type="match status" value="1"/>
</dbReference>
<evidence type="ECO:0000256" key="1">
    <source>
        <dbReference type="ARBA" id="ARBA00004123"/>
    </source>
</evidence>
<reference evidence="8 13" key="2">
    <citation type="submission" date="2019-06" db="EMBL/GenBank/DDBJ databases">
        <title>Genomics analysis of Aphanomyces spp. identifies a new class of oomycete effector associated with host adaptation.</title>
        <authorList>
            <person name="Gaulin E."/>
        </authorList>
    </citation>
    <scope>NUCLEOTIDE SEQUENCE [LARGE SCALE GENOMIC DNA]</scope>
    <source>
        <strain evidence="8 13">E</strain>
    </source>
</reference>
<evidence type="ECO:0000256" key="2">
    <source>
        <dbReference type="ARBA" id="ARBA00010427"/>
    </source>
</evidence>
<dbReference type="GO" id="GO:0032968">
    <property type="term" value="P:positive regulation of transcription elongation by RNA polymerase II"/>
    <property type="evidence" value="ECO:0007669"/>
    <property type="project" value="TreeGrafter"/>
</dbReference>
<protein>
    <recommendedName>
        <fullName evidence="14">Cell division control protein 73 C-terminal domain-containing protein</fullName>
    </recommendedName>
</protein>
<evidence type="ECO:0000313" key="9">
    <source>
        <dbReference type="EMBL" id="RHY11957.1"/>
    </source>
</evidence>
<dbReference type="InterPro" id="IPR007852">
    <property type="entry name" value="Cdc73/Parafibromin"/>
</dbReference>
<evidence type="ECO:0008006" key="14">
    <source>
        <dbReference type="Google" id="ProtNLM"/>
    </source>
</evidence>
<dbReference type="PANTHER" id="PTHR12466">
    <property type="entry name" value="CDC73 DOMAIN PROTEIN"/>
    <property type="match status" value="1"/>
</dbReference>
<comment type="caution">
    <text evidence="9">The sequence shown here is derived from an EMBL/GenBank/DDBJ whole genome shotgun (WGS) entry which is preliminary data.</text>
</comment>
<dbReference type="EMBL" id="QUTB01001907">
    <property type="protein sequence ID" value="RHY74610.1"/>
    <property type="molecule type" value="Genomic_DNA"/>
</dbReference>
<comment type="similarity">
    <text evidence="2">Belongs to the CDC73 family.</text>
</comment>
<dbReference type="Proteomes" id="UP000265427">
    <property type="component" value="Unassembled WGS sequence"/>
</dbReference>
<name>A0A397B2L4_APHAT</name>
<keyword evidence="3" id="KW-0804">Transcription</keyword>
<dbReference type="PANTHER" id="PTHR12466:SF8">
    <property type="entry name" value="PARAFIBROMIN"/>
    <property type="match status" value="1"/>
</dbReference>
<dbReference type="Proteomes" id="UP000469452">
    <property type="component" value="Unassembled WGS sequence"/>
</dbReference>
<feature type="region of interest" description="Disordered" evidence="5">
    <location>
        <begin position="139"/>
        <end position="182"/>
    </location>
</feature>
<dbReference type="VEuPathDB" id="FungiDB:H257_10073"/>
<accession>A0A397B2L4</accession>
<feature type="compositionally biased region" description="Low complexity" evidence="5">
    <location>
        <begin position="149"/>
        <end position="159"/>
    </location>
</feature>
<dbReference type="Pfam" id="PF16050">
    <property type="entry name" value="CDC73_N"/>
    <property type="match status" value="1"/>
</dbReference>
<dbReference type="Gene3D" id="3.40.50.11990">
    <property type="entry name" value="RNA polymerase II accessory factor, Cdc73 C-terminal domain"/>
    <property type="match status" value="1"/>
</dbReference>
<dbReference type="EMBL" id="VJMI01016299">
    <property type="protein sequence ID" value="KAF0720344.1"/>
    <property type="molecule type" value="Genomic_DNA"/>
</dbReference>
<dbReference type="GO" id="GO:0016593">
    <property type="term" value="C:Cdc73/Paf1 complex"/>
    <property type="evidence" value="ECO:0007669"/>
    <property type="project" value="InterPro"/>
</dbReference>
<dbReference type="EMBL" id="QUSZ01004943">
    <property type="protein sequence ID" value="RHY11957.1"/>
    <property type="molecule type" value="Genomic_DNA"/>
</dbReference>
<keyword evidence="4" id="KW-0539">Nucleus</keyword>
<evidence type="ECO:0000259" key="6">
    <source>
        <dbReference type="Pfam" id="PF05179"/>
    </source>
</evidence>
<proteinExistence type="inferred from homology"/>
<evidence type="ECO:0000256" key="3">
    <source>
        <dbReference type="ARBA" id="ARBA00023163"/>
    </source>
</evidence>
<sequence length="415" mass="46588">HFEFYTTHIHGKMDALGLVRAAVIANRPVETEGGEVLLCSINMETGVKEVDHRFPGTLKTTFHSKASSKSYDLMAVVTCVKYAALTFPEYVAKTRAEKVNMVSTIDKKELMAYLRGDIEESVQVYDQATAALAQKRKAAAAAGEHSSRPLDSSSSVPPSKKSKDANHVAASSSTADVLGETDTENEIKKRILDKEYTHRDRTSMMTTPKSFDSMLALFELVLKEERERSSGSGKVTLLTQTSTLTVPLHQAMKKALPDIPIIVVPAGVSDLLSLLNVKDFLEEGHFVTAAQKKSEGLRKPTSVTIQVKESDQTYTFKLVDSVLRFSDRDWKCVVGVIVSGHTWQFKDWQWQFPLEVFKRVCGIHIYSHGTALNQDIKKWDVKILMIHPHKRHLDKVAASEFWRHMFAHLRLRMNS</sequence>
<feature type="domain" description="Cell division control protein 73 C-terminal" evidence="6">
    <location>
        <begin position="260"/>
        <end position="405"/>
    </location>
</feature>
<evidence type="ECO:0000256" key="4">
    <source>
        <dbReference type="ARBA" id="ARBA00023242"/>
    </source>
</evidence>
<comment type="subcellular location">
    <subcellularLocation>
        <location evidence="1">Nucleus</location>
    </subcellularLocation>
</comment>
<dbReference type="AlphaFoldDB" id="A0A397B2L4"/>
<dbReference type="Proteomes" id="UP000283543">
    <property type="component" value="Unassembled WGS sequence"/>
</dbReference>